<dbReference type="EMBL" id="JBHUIM010000003">
    <property type="protein sequence ID" value="MFD2248342.1"/>
    <property type="molecule type" value="Genomic_DNA"/>
</dbReference>
<evidence type="ECO:0000313" key="3">
    <source>
        <dbReference type="EMBL" id="MFD2248342.1"/>
    </source>
</evidence>
<keyword evidence="2" id="KW-0472">Membrane</keyword>
<sequence>MKSRILATRLAQVAMVLTFAGSTVRVLHFFEDNNSTIAYILLGAGIVLMALAVILRSRNMKQLEKENQQLEEEVKQLKHK</sequence>
<feature type="transmembrane region" description="Helical" evidence="2">
    <location>
        <begin position="36"/>
        <end position="55"/>
    </location>
</feature>
<evidence type="ECO:0000313" key="4">
    <source>
        <dbReference type="Proteomes" id="UP001597374"/>
    </source>
</evidence>
<gene>
    <name evidence="3" type="ORF">ACFSKP_18895</name>
</gene>
<feature type="coiled-coil region" evidence="1">
    <location>
        <begin position="53"/>
        <end position="80"/>
    </location>
</feature>
<evidence type="ECO:0000256" key="1">
    <source>
        <dbReference type="SAM" id="Coils"/>
    </source>
</evidence>
<reference evidence="4" key="1">
    <citation type="journal article" date="2019" name="Int. J. Syst. Evol. Microbiol.">
        <title>The Global Catalogue of Microorganisms (GCM) 10K type strain sequencing project: providing services to taxonomists for standard genome sequencing and annotation.</title>
        <authorList>
            <consortium name="The Broad Institute Genomics Platform"/>
            <consortium name="The Broad Institute Genome Sequencing Center for Infectious Disease"/>
            <person name="Wu L."/>
            <person name="Ma J."/>
        </authorList>
    </citation>
    <scope>NUCLEOTIDE SEQUENCE [LARGE SCALE GENOMIC DNA]</scope>
    <source>
        <strain evidence="4">CGMCC 4.1782</strain>
    </source>
</reference>
<keyword evidence="2" id="KW-1133">Transmembrane helix</keyword>
<keyword evidence="4" id="KW-1185">Reference proteome</keyword>
<keyword evidence="2" id="KW-0812">Transmembrane</keyword>
<comment type="caution">
    <text evidence="3">The sequence shown here is derived from an EMBL/GenBank/DDBJ whole genome shotgun (WGS) entry which is preliminary data.</text>
</comment>
<dbReference type="Pfam" id="PF15345">
    <property type="entry name" value="TMEM51"/>
    <property type="match status" value="1"/>
</dbReference>
<dbReference type="RefSeq" id="WP_250431709.1">
    <property type="nucleotide sequence ID" value="NZ_JALPRR010000004.1"/>
</dbReference>
<keyword evidence="1" id="KW-0175">Coiled coil</keyword>
<organism evidence="3 4">
    <name type="scientific">Pontibacter ruber</name>
    <dbReference type="NCBI Taxonomy" id="1343895"/>
    <lineage>
        <taxon>Bacteria</taxon>
        <taxon>Pseudomonadati</taxon>
        <taxon>Bacteroidota</taxon>
        <taxon>Cytophagia</taxon>
        <taxon>Cytophagales</taxon>
        <taxon>Hymenobacteraceae</taxon>
        <taxon>Pontibacter</taxon>
    </lineage>
</organism>
<evidence type="ECO:0000256" key="2">
    <source>
        <dbReference type="SAM" id="Phobius"/>
    </source>
</evidence>
<accession>A0ABW5D131</accession>
<dbReference type="Proteomes" id="UP001597374">
    <property type="component" value="Unassembled WGS sequence"/>
</dbReference>
<protein>
    <submittedName>
        <fullName evidence="3">Uncharacterized protein</fullName>
    </submittedName>
</protein>
<proteinExistence type="predicted"/>
<name>A0ABW5D131_9BACT</name>